<dbReference type="EMBL" id="LFTY01000002">
    <property type="protein sequence ID" value="KMW58686.1"/>
    <property type="molecule type" value="Genomic_DNA"/>
</dbReference>
<gene>
    <name evidence="3" type="ORF">AIOL_003665</name>
</gene>
<evidence type="ECO:0000256" key="1">
    <source>
        <dbReference type="SAM" id="SignalP"/>
    </source>
</evidence>
<dbReference type="OrthoDB" id="5515706at2"/>
<dbReference type="Pfam" id="PF09992">
    <property type="entry name" value="NAGPA"/>
    <property type="match status" value="1"/>
</dbReference>
<name>A0A0J9E7K9_9RHOB</name>
<dbReference type="InterPro" id="IPR018711">
    <property type="entry name" value="NAGPA"/>
</dbReference>
<feature type="signal peptide" evidence="1">
    <location>
        <begin position="1"/>
        <end position="18"/>
    </location>
</feature>
<dbReference type="AlphaFoldDB" id="A0A0J9E7K9"/>
<feature type="chain" id="PRO_5005318445" description="Phosphodiester glycosidase domain-containing protein" evidence="1">
    <location>
        <begin position="19"/>
        <end position="243"/>
    </location>
</feature>
<dbReference type="STRING" id="1675527.AIOL_003665"/>
<dbReference type="PATRIC" id="fig|1675527.3.peg.3839"/>
<evidence type="ECO:0000259" key="2">
    <source>
        <dbReference type="Pfam" id="PF09992"/>
    </source>
</evidence>
<protein>
    <recommendedName>
        <fullName evidence="2">Phosphodiester glycosidase domain-containing protein</fullName>
    </recommendedName>
</protein>
<keyword evidence="1" id="KW-0732">Signal</keyword>
<feature type="domain" description="Phosphodiester glycosidase" evidence="2">
    <location>
        <begin position="74"/>
        <end position="217"/>
    </location>
</feature>
<comment type="caution">
    <text evidence="3">The sequence shown here is derived from an EMBL/GenBank/DDBJ whole genome shotgun (WGS) entry which is preliminary data.</text>
</comment>
<reference evidence="3 4" key="1">
    <citation type="submission" date="2015-06" db="EMBL/GenBank/DDBJ databases">
        <title>Draft genome sequence of an Alphaproteobacteria species associated to the Mediterranean sponge Oscarella lobularis.</title>
        <authorList>
            <person name="Jourda C."/>
            <person name="Santini S."/>
            <person name="Claverie J.-M."/>
        </authorList>
    </citation>
    <scope>NUCLEOTIDE SEQUENCE [LARGE SCALE GENOMIC DNA]</scope>
    <source>
        <strain evidence="3">IGS</strain>
    </source>
</reference>
<dbReference type="RefSeq" id="WP_049644266.1">
    <property type="nucleotide sequence ID" value="NZ_LFTY01000002.1"/>
</dbReference>
<proteinExistence type="predicted"/>
<sequence>MRGLALLIATLLAPATQAAECQAARFDGAGFTWCVVDLEAEQMRLWLHDDAGTPFGSFDRLDQHLSQSGARLGIAMNAGMYHPDRAPVGLYVEQSKTLAPIVTRAGPGNFGMLPNGVLCLRDGGAAVMDSRAHAGTLDCRFATQSGPLLVIDGALHPRFLADSDSRHIRNGVGVRANGREVVLGISDEPVNFHHFARFFRDLAGTANALYLDGKVSKLYVPGLDRHDLGLPMGPIIGTVKPAG</sequence>
<evidence type="ECO:0000313" key="3">
    <source>
        <dbReference type="EMBL" id="KMW58686.1"/>
    </source>
</evidence>
<keyword evidence="4" id="KW-1185">Reference proteome</keyword>
<dbReference type="Proteomes" id="UP000037178">
    <property type="component" value="Unassembled WGS sequence"/>
</dbReference>
<organism evidence="3 4">
    <name type="scientific">Candidatus Rhodobacter oscarellae</name>
    <dbReference type="NCBI Taxonomy" id="1675527"/>
    <lineage>
        <taxon>Bacteria</taxon>
        <taxon>Pseudomonadati</taxon>
        <taxon>Pseudomonadota</taxon>
        <taxon>Alphaproteobacteria</taxon>
        <taxon>Rhodobacterales</taxon>
        <taxon>Rhodobacter group</taxon>
        <taxon>Rhodobacter</taxon>
    </lineage>
</organism>
<accession>A0A0J9E7K9</accession>
<evidence type="ECO:0000313" key="4">
    <source>
        <dbReference type="Proteomes" id="UP000037178"/>
    </source>
</evidence>